<organism evidence="10 11">
    <name type="scientific">Blastococcus saxobsidens</name>
    <dbReference type="NCBI Taxonomy" id="138336"/>
    <lineage>
        <taxon>Bacteria</taxon>
        <taxon>Bacillati</taxon>
        <taxon>Actinomycetota</taxon>
        <taxon>Actinomycetes</taxon>
        <taxon>Geodermatophilales</taxon>
        <taxon>Geodermatophilaceae</taxon>
        <taxon>Blastococcus</taxon>
    </lineage>
</organism>
<keyword evidence="5 9" id="KW-0812">Transmembrane</keyword>
<keyword evidence="4" id="KW-0997">Cell inner membrane</keyword>
<dbReference type="Pfam" id="PF02653">
    <property type="entry name" value="BPD_transp_2"/>
    <property type="match status" value="1"/>
</dbReference>
<evidence type="ECO:0000256" key="5">
    <source>
        <dbReference type="ARBA" id="ARBA00022692"/>
    </source>
</evidence>
<feature type="region of interest" description="Disordered" evidence="8">
    <location>
        <begin position="1"/>
        <end position="23"/>
    </location>
</feature>
<dbReference type="EMBL" id="JAAGWG010000030">
    <property type="protein sequence ID" value="NEK87340.1"/>
    <property type="molecule type" value="Genomic_DNA"/>
</dbReference>
<dbReference type="CDD" id="cd06579">
    <property type="entry name" value="TM_PBP1_transp_AraH_like"/>
    <property type="match status" value="1"/>
</dbReference>
<accession>A0A6L9W7G4</accession>
<evidence type="ECO:0000313" key="10">
    <source>
        <dbReference type="EMBL" id="NEK87340.1"/>
    </source>
</evidence>
<keyword evidence="6 9" id="KW-1133">Transmembrane helix</keyword>
<feature type="transmembrane region" description="Helical" evidence="9">
    <location>
        <begin position="234"/>
        <end position="255"/>
    </location>
</feature>
<evidence type="ECO:0000256" key="6">
    <source>
        <dbReference type="ARBA" id="ARBA00022989"/>
    </source>
</evidence>
<evidence type="ECO:0000256" key="1">
    <source>
        <dbReference type="ARBA" id="ARBA00004651"/>
    </source>
</evidence>
<feature type="transmembrane region" description="Helical" evidence="9">
    <location>
        <begin position="116"/>
        <end position="138"/>
    </location>
</feature>
<dbReference type="AlphaFoldDB" id="A0A6L9W7G4"/>
<sequence>MTQTVDTSPQEPSVVDTAAPSGRPTKRRLASFLEAYALLVMLVVIALFFTFWPETSSTFPTAANMRILVASQAVIGVIAIGALLPLLVQEFDLSVGAVAGVSAIFVAAYLSDDGSVLVGVLLAVAIGLVVGSINALLVTRAHVSGVITTLGMSTILAGVILQRTGGLALASDIPATLTSFGTGLLAGVPFIFVTLIVIAGIVYFVLAHTSFGRAIYAVGSNSEAAKLVGLRTDLIRGIALVASSTLCAVAGLLYVARAGGASPNVGINFTLPALAAAFLSAAAVRPGRFNVWGTIIAIFFLAVLNNGLNLAGMPRYVNDYVNGGGADHRRRARSCPVPASDHLTRDTGRTAHAPVPADRAFTDGGHRPRQTPCPAGNASRGASGPGAVPSPNGEPPRASRPWAVSQPVRSGPRGTIRVGLMCACTT</sequence>
<evidence type="ECO:0000256" key="4">
    <source>
        <dbReference type="ARBA" id="ARBA00022519"/>
    </source>
</evidence>
<reference evidence="10 11" key="1">
    <citation type="submission" date="2019-12" db="EMBL/GenBank/DDBJ databases">
        <title>the WGS of Blastococcus saxobsidens 67B17.</title>
        <authorList>
            <person name="Jiang Z."/>
        </authorList>
    </citation>
    <scope>NUCLEOTIDE SEQUENCE [LARGE SCALE GENOMIC DNA]</scope>
    <source>
        <strain evidence="10 11">67B17</strain>
    </source>
</reference>
<dbReference type="GO" id="GO:0022857">
    <property type="term" value="F:transmembrane transporter activity"/>
    <property type="evidence" value="ECO:0007669"/>
    <property type="project" value="InterPro"/>
</dbReference>
<proteinExistence type="predicted"/>
<evidence type="ECO:0000313" key="11">
    <source>
        <dbReference type="Proteomes" id="UP000479241"/>
    </source>
</evidence>
<feature type="transmembrane region" description="Helical" evidence="9">
    <location>
        <begin position="65"/>
        <end position="84"/>
    </location>
</feature>
<gene>
    <name evidence="10" type="ORF">GCU60_16485</name>
</gene>
<dbReference type="GO" id="GO:0005886">
    <property type="term" value="C:plasma membrane"/>
    <property type="evidence" value="ECO:0007669"/>
    <property type="project" value="UniProtKB-SubCell"/>
</dbReference>
<evidence type="ECO:0000256" key="2">
    <source>
        <dbReference type="ARBA" id="ARBA00022448"/>
    </source>
</evidence>
<feature type="transmembrane region" description="Helical" evidence="9">
    <location>
        <begin position="291"/>
        <end position="308"/>
    </location>
</feature>
<feature type="compositionally biased region" description="Polar residues" evidence="8">
    <location>
        <begin position="1"/>
        <end position="11"/>
    </location>
</feature>
<dbReference type="PANTHER" id="PTHR32196">
    <property type="entry name" value="ABC TRANSPORTER PERMEASE PROTEIN YPHD-RELATED-RELATED"/>
    <property type="match status" value="1"/>
</dbReference>
<comment type="caution">
    <text evidence="10">The sequence shown here is derived from an EMBL/GenBank/DDBJ whole genome shotgun (WGS) entry which is preliminary data.</text>
</comment>
<feature type="transmembrane region" description="Helical" evidence="9">
    <location>
        <begin position="91"/>
        <end position="110"/>
    </location>
</feature>
<comment type="subcellular location">
    <subcellularLocation>
        <location evidence="1">Cell membrane</location>
        <topology evidence="1">Multi-pass membrane protein</topology>
    </subcellularLocation>
</comment>
<evidence type="ECO:0000256" key="9">
    <source>
        <dbReference type="SAM" id="Phobius"/>
    </source>
</evidence>
<feature type="region of interest" description="Disordered" evidence="8">
    <location>
        <begin position="327"/>
        <end position="414"/>
    </location>
</feature>
<dbReference type="InterPro" id="IPR001851">
    <property type="entry name" value="ABC_transp_permease"/>
</dbReference>
<evidence type="ECO:0000256" key="7">
    <source>
        <dbReference type="ARBA" id="ARBA00023136"/>
    </source>
</evidence>
<feature type="transmembrane region" description="Helical" evidence="9">
    <location>
        <begin position="267"/>
        <end position="284"/>
    </location>
</feature>
<keyword evidence="2" id="KW-0813">Transport</keyword>
<feature type="transmembrane region" description="Helical" evidence="9">
    <location>
        <begin position="145"/>
        <end position="164"/>
    </location>
</feature>
<feature type="transmembrane region" description="Helical" evidence="9">
    <location>
        <begin position="33"/>
        <end position="53"/>
    </location>
</feature>
<keyword evidence="7 9" id="KW-0472">Membrane</keyword>
<name>A0A6L9W7G4_9ACTN</name>
<dbReference type="PANTHER" id="PTHR32196:SF21">
    <property type="entry name" value="ABC TRANSPORTER PERMEASE PROTEIN YPHD-RELATED"/>
    <property type="match status" value="1"/>
</dbReference>
<evidence type="ECO:0000256" key="3">
    <source>
        <dbReference type="ARBA" id="ARBA00022475"/>
    </source>
</evidence>
<dbReference type="Proteomes" id="UP000479241">
    <property type="component" value="Unassembled WGS sequence"/>
</dbReference>
<evidence type="ECO:0000256" key="8">
    <source>
        <dbReference type="SAM" id="MobiDB-lite"/>
    </source>
</evidence>
<feature type="transmembrane region" description="Helical" evidence="9">
    <location>
        <begin position="184"/>
        <end position="206"/>
    </location>
</feature>
<protein>
    <submittedName>
        <fullName evidence="10">ABC transporter permease</fullName>
    </submittedName>
</protein>
<keyword evidence="3" id="KW-1003">Cell membrane</keyword>